<dbReference type="Proteomes" id="UP000024329">
    <property type="component" value="Unassembled WGS sequence"/>
</dbReference>
<feature type="transmembrane region" description="Helical" evidence="1">
    <location>
        <begin position="12"/>
        <end position="31"/>
    </location>
</feature>
<gene>
    <name evidence="2" type="ORF">BV97_02272</name>
</gene>
<feature type="transmembrane region" description="Helical" evidence="1">
    <location>
        <begin position="78"/>
        <end position="98"/>
    </location>
</feature>
<dbReference type="AlphaFoldDB" id="A0A031JZ96"/>
<organism evidence="2 3">
    <name type="scientific">Novosphingobium resinovorum</name>
    <dbReference type="NCBI Taxonomy" id="158500"/>
    <lineage>
        <taxon>Bacteria</taxon>
        <taxon>Pseudomonadati</taxon>
        <taxon>Pseudomonadota</taxon>
        <taxon>Alphaproteobacteria</taxon>
        <taxon>Sphingomonadales</taxon>
        <taxon>Sphingomonadaceae</taxon>
        <taxon>Novosphingobium</taxon>
    </lineage>
</organism>
<keyword evidence="1" id="KW-0812">Transmembrane</keyword>
<dbReference type="STRING" id="158500.BES08_12790"/>
<dbReference type="PATRIC" id="fig|158500.4.peg.2317"/>
<feature type="transmembrane region" description="Helical" evidence="1">
    <location>
        <begin position="104"/>
        <end position="127"/>
    </location>
</feature>
<name>A0A031JZ96_9SPHN</name>
<dbReference type="EMBL" id="JFYZ01000010">
    <property type="protein sequence ID" value="EZP82249.1"/>
    <property type="molecule type" value="Genomic_DNA"/>
</dbReference>
<reference evidence="2 3" key="1">
    <citation type="submission" date="2014-03" db="EMBL/GenBank/DDBJ databases">
        <title>Whole genome sequence of Novosphingobium resinovorum KF1.</title>
        <authorList>
            <person name="Gan H.M."/>
            <person name="Gan H.Y."/>
            <person name="Chew T.H."/>
            <person name="Savka M.A."/>
        </authorList>
    </citation>
    <scope>NUCLEOTIDE SEQUENCE [LARGE SCALE GENOMIC DNA]</scope>
    <source>
        <strain evidence="2 3">KF1</strain>
    </source>
</reference>
<evidence type="ECO:0000313" key="2">
    <source>
        <dbReference type="EMBL" id="EZP82249.1"/>
    </source>
</evidence>
<keyword evidence="1" id="KW-1133">Transmembrane helix</keyword>
<feature type="transmembrane region" description="Helical" evidence="1">
    <location>
        <begin position="139"/>
        <end position="160"/>
    </location>
</feature>
<dbReference type="RefSeq" id="WP_036525791.1">
    <property type="nucleotide sequence ID" value="NZ_JFYZ01000010.1"/>
</dbReference>
<keyword evidence="1" id="KW-0472">Membrane</keyword>
<feature type="transmembrane region" description="Helical" evidence="1">
    <location>
        <begin position="37"/>
        <end position="57"/>
    </location>
</feature>
<evidence type="ECO:0000256" key="1">
    <source>
        <dbReference type="SAM" id="Phobius"/>
    </source>
</evidence>
<feature type="transmembrane region" description="Helical" evidence="1">
    <location>
        <begin position="172"/>
        <end position="191"/>
    </location>
</feature>
<proteinExistence type="predicted"/>
<accession>A0A031JZ96</accession>
<protein>
    <recommendedName>
        <fullName evidence="4">Transmembrane protein</fullName>
    </recommendedName>
</protein>
<comment type="caution">
    <text evidence="2">The sequence shown here is derived from an EMBL/GenBank/DDBJ whole genome shotgun (WGS) entry which is preliminary data.</text>
</comment>
<sequence length="194" mass="21230">MTDQTLSRGPAWFWGGAFFVGMFGTGFAARALDLGSIPSALVMIPPMLLLIPLVRASEKAQAECGALSPATRRYNRRGLIWAFGYVIFLFVAVFGAKSGASGPLLWLLALLPALPIFFMLWTMARYLVEETDEYLRLRVINAALWATGLLLAVATVWGFLETFELVPHVPGWAAVPVWAVGLGASSIVNRWREA</sequence>
<evidence type="ECO:0008006" key="4">
    <source>
        <dbReference type="Google" id="ProtNLM"/>
    </source>
</evidence>
<dbReference type="eggNOG" id="ENOG5032XVS">
    <property type="taxonomic scope" value="Bacteria"/>
</dbReference>
<evidence type="ECO:0000313" key="3">
    <source>
        <dbReference type="Proteomes" id="UP000024329"/>
    </source>
</evidence>